<evidence type="ECO:0000313" key="2">
    <source>
        <dbReference type="Proteomes" id="UP001056120"/>
    </source>
</evidence>
<sequence length="280" mass="31465">MKLQSRLSLVVAKSGGHNDDAWLWRRRELGSRFNNQSIFLYVHLTYKTTPKNPNMKMRNKGKVHPSSSSTPAHSPAGDSLSVLTLLPAAILSLAVALSVEDREVLAYMITRSIKSSNPNNNRKKGVNTHKPPVFDCDCFDCYTSYWFKWDTSVNRELIHQAIEAFEETLTTTEQLKKKGKKKDKTSHRRLAGKSLTPPPETIHDVVLAEAKEEECSSPFPVEEDGGLNVAEEEQPLESTTVEIKFPTASQQHKGAGRKVLPDVIGLFNWRIWGIWGPNVE</sequence>
<comment type="caution">
    <text evidence="1">The sequence shown here is derived from an EMBL/GenBank/DDBJ whole genome shotgun (WGS) entry which is preliminary data.</text>
</comment>
<reference evidence="1 2" key="2">
    <citation type="journal article" date="2022" name="Mol. Ecol. Resour.">
        <title>The genomes of chicory, endive, great burdock and yacon provide insights into Asteraceae paleo-polyploidization history and plant inulin production.</title>
        <authorList>
            <person name="Fan W."/>
            <person name="Wang S."/>
            <person name="Wang H."/>
            <person name="Wang A."/>
            <person name="Jiang F."/>
            <person name="Liu H."/>
            <person name="Zhao H."/>
            <person name="Xu D."/>
            <person name="Zhang Y."/>
        </authorList>
    </citation>
    <scope>NUCLEOTIDE SEQUENCE [LARGE SCALE GENOMIC DNA]</scope>
    <source>
        <strain evidence="2">cv. Yunnan</strain>
        <tissue evidence="1">Leaves</tissue>
    </source>
</reference>
<organism evidence="1 2">
    <name type="scientific">Smallanthus sonchifolius</name>
    <dbReference type="NCBI Taxonomy" id="185202"/>
    <lineage>
        <taxon>Eukaryota</taxon>
        <taxon>Viridiplantae</taxon>
        <taxon>Streptophyta</taxon>
        <taxon>Embryophyta</taxon>
        <taxon>Tracheophyta</taxon>
        <taxon>Spermatophyta</taxon>
        <taxon>Magnoliopsida</taxon>
        <taxon>eudicotyledons</taxon>
        <taxon>Gunneridae</taxon>
        <taxon>Pentapetalae</taxon>
        <taxon>asterids</taxon>
        <taxon>campanulids</taxon>
        <taxon>Asterales</taxon>
        <taxon>Asteraceae</taxon>
        <taxon>Asteroideae</taxon>
        <taxon>Heliantheae alliance</taxon>
        <taxon>Millerieae</taxon>
        <taxon>Smallanthus</taxon>
    </lineage>
</organism>
<dbReference type="Proteomes" id="UP001056120">
    <property type="component" value="Linkage Group LG26"/>
</dbReference>
<gene>
    <name evidence="1" type="ORF">L1987_79441</name>
</gene>
<protein>
    <submittedName>
        <fullName evidence="1">Uncharacterized protein</fullName>
    </submittedName>
</protein>
<reference evidence="2" key="1">
    <citation type="journal article" date="2022" name="Mol. Ecol. Resour.">
        <title>The genomes of chicory, endive, great burdock and yacon provide insights into Asteraceae palaeo-polyploidization history and plant inulin production.</title>
        <authorList>
            <person name="Fan W."/>
            <person name="Wang S."/>
            <person name="Wang H."/>
            <person name="Wang A."/>
            <person name="Jiang F."/>
            <person name="Liu H."/>
            <person name="Zhao H."/>
            <person name="Xu D."/>
            <person name="Zhang Y."/>
        </authorList>
    </citation>
    <scope>NUCLEOTIDE SEQUENCE [LARGE SCALE GENOMIC DNA]</scope>
    <source>
        <strain evidence="2">cv. Yunnan</strain>
    </source>
</reference>
<proteinExistence type="predicted"/>
<evidence type="ECO:0000313" key="1">
    <source>
        <dbReference type="EMBL" id="KAI3696427.1"/>
    </source>
</evidence>
<accession>A0ACB8ZEH7</accession>
<keyword evidence="2" id="KW-1185">Reference proteome</keyword>
<name>A0ACB8ZEH7_9ASTR</name>
<dbReference type="EMBL" id="CM042043">
    <property type="protein sequence ID" value="KAI3696427.1"/>
    <property type="molecule type" value="Genomic_DNA"/>
</dbReference>